<reference evidence="1" key="1">
    <citation type="journal article" date="2014" name="Front. Microbiol.">
        <title>High frequency of phylogenetically diverse reductive dehalogenase-homologous genes in deep subseafloor sedimentary metagenomes.</title>
        <authorList>
            <person name="Kawai M."/>
            <person name="Futagami T."/>
            <person name="Toyoda A."/>
            <person name="Takaki Y."/>
            <person name="Nishi S."/>
            <person name="Hori S."/>
            <person name="Arai W."/>
            <person name="Tsubouchi T."/>
            <person name="Morono Y."/>
            <person name="Uchiyama I."/>
            <person name="Ito T."/>
            <person name="Fujiyama A."/>
            <person name="Inagaki F."/>
            <person name="Takami H."/>
        </authorList>
    </citation>
    <scope>NUCLEOTIDE SEQUENCE</scope>
    <source>
        <strain evidence="1">Expedition CK06-06</strain>
    </source>
</reference>
<name>X1M0C6_9ZZZZ</name>
<gene>
    <name evidence="1" type="ORF">S06H3_22094</name>
</gene>
<dbReference type="AlphaFoldDB" id="X1M0C6"/>
<dbReference type="EMBL" id="BARV01011731">
    <property type="protein sequence ID" value="GAI11496.1"/>
    <property type="molecule type" value="Genomic_DNA"/>
</dbReference>
<organism evidence="1">
    <name type="scientific">marine sediment metagenome</name>
    <dbReference type="NCBI Taxonomy" id="412755"/>
    <lineage>
        <taxon>unclassified sequences</taxon>
        <taxon>metagenomes</taxon>
        <taxon>ecological metagenomes</taxon>
    </lineage>
</organism>
<feature type="non-terminal residue" evidence="1">
    <location>
        <position position="67"/>
    </location>
</feature>
<protein>
    <submittedName>
        <fullName evidence="1">Uncharacterized protein</fullName>
    </submittedName>
</protein>
<accession>X1M0C6</accession>
<sequence>MRHMKLDFAKASQTQTGVHLFTPIGFLDDTWWHRAYWLVNDEFLSHWSAWWKVGNVVPSGRILSYNE</sequence>
<evidence type="ECO:0000313" key="1">
    <source>
        <dbReference type="EMBL" id="GAI11496.1"/>
    </source>
</evidence>
<comment type="caution">
    <text evidence="1">The sequence shown here is derived from an EMBL/GenBank/DDBJ whole genome shotgun (WGS) entry which is preliminary data.</text>
</comment>
<proteinExistence type="predicted"/>